<keyword evidence="2" id="KW-0315">Glutamine amidotransferase</keyword>
<dbReference type="PANTHER" id="PTHR42695:SF5">
    <property type="entry name" value="GLUTAMINE AMIDOTRANSFERASE YLR126C-RELATED"/>
    <property type="match status" value="1"/>
</dbReference>
<dbReference type="CDD" id="cd01741">
    <property type="entry name" value="GATase1_1"/>
    <property type="match status" value="1"/>
</dbReference>
<name>A0A1J1JN59_PLAAG</name>
<dbReference type="GO" id="GO:0005829">
    <property type="term" value="C:cytosol"/>
    <property type="evidence" value="ECO:0007669"/>
    <property type="project" value="TreeGrafter"/>
</dbReference>
<keyword evidence="2" id="KW-0808">Transferase</keyword>
<gene>
    <name evidence="2" type="ORF">PLAM_mp0120</name>
</gene>
<reference evidence="2" key="1">
    <citation type="submission" date="2015-09" db="EMBL/GenBank/DDBJ databases">
        <authorList>
            <person name="Jackson K.R."/>
            <person name="Lunt B.L."/>
            <person name="Fisher J.N.B."/>
            <person name="Gardner A.V."/>
            <person name="Bailey M.E."/>
            <person name="Deus L.M."/>
            <person name="Earl A.S."/>
            <person name="Gibby P.D."/>
            <person name="Hartmann K.A."/>
            <person name="Liu J.E."/>
            <person name="Manci A.M."/>
            <person name="Nielsen D.A."/>
            <person name="Solomon M.B."/>
            <person name="Breakwell D.P."/>
            <person name="Burnett S.H."/>
            <person name="Grose J.H."/>
        </authorList>
    </citation>
    <scope>NUCLEOTIDE SEQUENCE</scope>
    <source>
        <strain evidence="2">7805</strain>
    </source>
</reference>
<organism evidence="2">
    <name type="scientific">Planktothrix agardhii</name>
    <name type="common">Oscillatoria agardhii</name>
    <dbReference type="NCBI Taxonomy" id="1160"/>
    <lineage>
        <taxon>Bacteria</taxon>
        <taxon>Bacillati</taxon>
        <taxon>Cyanobacteriota</taxon>
        <taxon>Cyanophyceae</taxon>
        <taxon>Oscillatoriophycideae</taxon>
        <taxon>Oscillatoriales</taxon>
        <taxon>Microcoleaceae</taxon>
        <taxon>Planktothrix</taxon>
    </lineage>
</organism>
<dbReference type="EMBL" id="LO018305">
    <property type="protein sequence ID" value="CUM62415.1"/>
    <property type="molecule type" value="Genomic_DNA"/>
</dbReference>
<dbReference type="InterPro" id="IPR029062">
    <property type="entry name" value="Class_I_gatase-like"/>
</dbReference>
<dbReference type="PANTHER" id="PTHR42695">
    <property type="entry name" value="GLUTAMINE AMIDOTRANSFERASE YLR126C-RELATED"/>
    <property type="match status" value="1"/>
</dbReference>
<dbReference type="AlphaFoldDB" id="A0A1J1JN59"/>
<accession>A0A1J1JN59</accession>
<feature type="domain" description="Glutamine amidotransferase" evidence="1">
    <location>
        <begin position="76"/>
        <end position="182"/>
    </location>
</feature>
<evidence type="ECO:0000259" key="1">
    <source>
        <dbReference type="Pfam" id="PF00117"/>
    </source>
</evidence>
<sequence>MKKILFVLHKATTNPGPVAELLSQRGYHIEKRTPREGDPLPLTMDDYEAAISFGGAMSANDYEKNPFIRAELDWISTTVLSSNKPFLGICLGAQLLARALGATVAKHPQGEVEIGYHVLTPTLAGNQYFNSACYFYHWNSEGFEIPSGAVRLASGDIFENQAFRYGKNAYGVQFHPEMVQSTLERWQQTETQVKLPKGQSWSEQIQDHIKYATFVENWLNDFFSCWLDDNK</sequence>
<dbReference type="RefSeq" id="WP_235752316.1">
    <property type="nucleotide sequence ID" value="NZ_LR882951.1"/>
</dbReference>
<protein>
    <submittedName>
        <fullName evidence="2">Glutamine amidotransferase</fullName>
    </submittedName>
</protein>
<dbReference type="PROSITE" id="PS51273">
    <property type="entry name" value="GATASE_TYPE_1"/>
    <property type="match status" value="1"/>
</dbReference>
<proteinExistence type="predicted"/>
<dbReference type="GO" id="GO:0016740">
    <property type="term" value="F:transferase activity"/>
    <property type="evidence" value="ECO:0007669"/>
    <property type="project" value="UniProtKB-KW"/>
</dbReference>
<dbReference type="Pfam" id="PF00117">
    <property type="entry name" value="GATase"/>
    <property type="match status" value="1"/>
</dbReference>
<dbReference type="InterPro" id="IPR044992">
    <property type="entry name" value="ChyE-like"/>
</dbReference>
<dbReference type="InterPro" id="IPR017926">
    <property type="entry name" value="GATASE"/>
</dbReference>
<evidence type="ECO:0000313" key="2">
    <source>
        <dbReference type="EMBL" id="CUM62415.1"/>
    </source>
</evidence>
<dbReference type="Gene3D" id="3.40.50.880">
    <property type="match status" value="1"/>
</dbReference>
<dbReference type="SUPFAM" id="SSF52317">
    <property type="entry name" value="Class I glutamine amidotransferase-like"/>
    <property type="match status" value="1"/>
</dbReference>